<keyword evidence="2" id="KW-1185">Reference proteome</keyword>
<name>A0A1H4DUS2_ALKAM</name>
<protein>
    <submittedName>
        <fullName evidence="1">Uncharacterized protein</fullName>
    </submittedName>
</protein>
<gene>
    <name evidence="1" type="ORF">SAMN04488051_10638</name>
</gene>
<dbReference type="Proteomes" id="UP000198773">
    <property type="component" value="Unassembled WGS sequence"/>
</dbReference>
<sequence length="97" mass="10860">MSGVANLVVEAGSQIIGVFSSKISADQIYKHIYPSLVFIINTKGRKSREAKGLLSVLESLAPAGAKRRNFSRRYIQNVDGWKELPTDPQRIPFGFWH</sequence>
<evidence type="ECO:0000313" key="2">
    <source>
        <dbReference type="Proteomes" id="UP000198773"/>
    </source>
</evidence>
<accession>A0A1H4DUS2</accession>
<evidence type="ECO:0000313" key="1">
    <source>
        <dbReference type="EMBL" id="SEA76239.1"/>
    </source>
</evidence>
<dbReference type="OrthoDB" id="6295341at2"/>
<dbReference type="STRING" id="152573.SAMN04488051_10638"/>
<dbReference type="EMBL" id="FNRM01000006">
    <property type="protein sequence ID" value="SEA76239.1"/>
    <property type="molecule type" value="Genomic_DNA"/>
</dbReference>
<proteinExistence type="predicted"/>
<reference evidence="1 2" key="1">
    <citation type="submission" date="2016-10" db="EMBL/GenBank/DDBJ databases">
        <authorList>
            <person name="de Groot N.N."/>
        </authorList>
    </citation>
    <scope>NUCLEOTIDE SEQUENCE [LARGE SCALE GENOMIC DNA]</scope>
    <source>
        <strain evidence="1 2">CGMCC 1.3430</strain>
    </source>
</reference>
<organism evidence="1 2">
    <name type="scientific">Alkalimonas amylolytica</name>
    <dbReference type="NCBI Taxonomy" id="152573"/>
    <lineage>
        <taxon>Bacteria</taxon>
        <taxon>Pseudomonadati</taxon>
        <taxon>Pseudomonadota</taxon>
        <taxon>Gammaproteobacteria</taxon>
        <taxon>Alkalimonas</taxon>
    </lineage>
</organism>
<dbReference type="RefSeq" id="WP_091343232.1">
    <property type="nucleotide sequence ID" value="NZ_FNRM01000006.1"/>
</dbReference>
<dbReference type="AlphaFoldDB" id="A0A1H4DUS2"/>